<organism evidence="2 3">
    <name type="scientific">Chitiniphilus purpureus</name>
    <dbReference type="NCBI Taxonomy" id="2981137"/>
    <lineage>
        <taxon>Bacteria</taxon>
        <taxon>Pseudomonadati</taxon>
        <taxon>Pseudomonadota</taxon>
        <taxon>Betaproteobacteria</taxon>
        <taxon>Neisseriales</taxon>
        <taxon>Chitinibacteraceae</taxon>
        <taxon>Chitiniphilus</taxon>
    </lineage>
</organism>
<proteinExistence type="predicted"/>
<keyword evidence="3" id="KW-1185">Reference proteome</keyword>
<accession>A0ABY6DI72</accession>
<dbReference type="PANTHER" id="PTHR38743:SF2">
    <property type="entry name" value="DUF2185 DOMAIN-CONTAINING PROTEIN"/>
    <property type="match status" value="1"/>
</dbReference>
<dbReference type="Proteomes" id="UP001061302">
    <property type="component" value="Chromosome"/>
</dbReference>
<dbReference type="RefSeq" id="WP_263123343.1">
    <property type="nucleotide sequence ID" value="NZ_CP106753.1"/>
</dbReference>
<evidence type="ECO:0000313" key="3">
    <source>
        <dbReference type="Proteomes" id="UP001061302"/>
    </source>
</evidence>
<dbReference type="InterPro" id="IPR018689">
    <property type="entry name" value="Imm33_dom"/>
</dbReference>
<sequence>MAKHYKIAPHEIRLLVSGKGLCVATDLITVEGQPVGYMVREAPEDENDSGWRFFAGSEDDRYIDNPRNFSLLDVNVIANYDEAIIPLLDAPVGSEFDRGDDGVFYGADQ</sequence>
<dbReference type="EMBL" id="CP106753">
    <property type="protein sequence ID" value="UXY14045.1"/>
    <property type="molecule type" value="Genomic_DNA"/>
</dbReference>
<evidence type="ECO:0000259" key="1">
    <source>
        <dbReference type="Pfam" id="PF09951"/>
    </source>
</evidence>
<gene>
    <name evidence="2" type="ORF">N8I74_11995</name>
</gene>
<reference evidence="2" key="1">
    <citation type="submission" date="2022-10" db="EMBL/GenBank/DDBJ databases">
        <title>Chitiniphilus purpureus sp. nov., a novel chitin-degrading bacterium isolated from crawfish pond sediment.</title>
        <authorList>
            <person name="Li K."/>
        </authorList>
    </citation>
    <scope>NUCLEOTIDE SEQUENCE</scope>
    <source>
        <strain evidence="2">CD1</strain>
    </source>
</reference>
<name>A0ABY6DI72_9NEIS</name>
<dbReference type="Pfam" id="PF09951">
    <property type="entry name" value="Imm33"/>
    <property type="match status" value="1"/>
</dbReference>
<feature type="domain" description="Immunity protein Imm33" evidence="1">
    <location>
        <begin position="22"/>
        <end position="105"/>
    </location>
</feature>
<evidence type="ECO:0000313" key="2">
    <source>
        <dbReference type="EMBL" id="UXY14045.1"/>
    </source>
</evidence>
<dbReference type="PANTHER" id="PTHR38743">
    <property type="entry name" value="SIMILAR TO GLYOXYLASE I FAMILY PROTEIN"/>
    <property type="match status" value="1"/>
</dbReference>
<protein>
    <submittedName>
        <fullName evidence="2">DUF2185 domain-containing protein</fullName>
    </submittedName>
</protein>